<dbReference type="Pfam" id="PF03493">
    <property type="entry name" value="BK_channel_a"/>
    <property type="match status" value="1"/>
</dbReference>
<feature type="compositionally biased region" description="Polar residues" evidence="11">
    <location>
        <begin position="1187"/>
        <end position="1196"/>
    </location>
</feature>
<keyword evidence="3" id="KW-0633">Potassium transport</keyword>
<evidence type="ECO:0000256" key="1">
    <source>
        <dbReference type="ARBA" id="ARBA00004141"/>
    </source>
</evidence>
<accession>D8LPX0</accession>
<dbReference type="PANTHER" id="PTHR10027">
    <property type="entry name" value="CALCIUM-ACTIVATED POTASSIUM CHANNEL ALPHA CHAIN"/>
    <property type="match status" value="1"/>
</dbReference>
<evidence type="ECO:0000256" key="9">
    <source>
        <dbReference type="ARBA" id="ARBA00023136"/>
    </source>
</evidence>
<keyword evidence="7 12" id="KW-1133">Transmembrane helix</keyword>
<feature type="compositionally biased region" description="Gly residues" evidence="11">
    <location>
        <begin position="599"/>
        <end position="612"/>
    </location>
</feature>
<feature type="compositionally biased region" description="Polar residues" evidence="11">
    <location>
        <begin position="819"/>
        <end position="829"/>
    </location>
</feature>
<dbReference type="InterPro" id="IPR027359">
    <property type="entry name" value="Volt_channel_dom_sf"/>
</dbReference>
<evidence type="ECO:0000256" key="3">
    <source>
        <dbReference type="ARBA" id="ARBA00022538"/>
    </source>
</evidence>
<evidence type="ECO:0000256" key="5">
    <source>
        <dbReference type="ARBA" id="ARBA00022826"/>
    </source>
</evidence>
<evidence type="ECO:0000256" key="6">
    <source>
        <dbReference type="ARBA" id="ARBA00022958"/>
    </source>
</evidence>
<keyword evidence="9 12" id="KW-0472">Membrane</keyword>
<evidence type="ECO:0000259" key="15">
    <source>
        <dbReference type="Pfam" id="PF22614"/>
    </source>
</evidence>
<feature type="transmembrane region" description="Helical" evidence="12">
    <location>
        <begin position="34"/>
        <end position="52"/>
    </location>
</feature>
<feature type="domain" description="RCK N-terminal" evidence="15">
    <location>
        <begin position="289"/>
        <end position="391"/>
    </location>
</feature>
<protein>
    <submittedName>
        <fullName evidence="16">Cation chanel protein, possibly calcium-activated BK potassium channel, alpha subunit</fullName>
    </submittedName>
</protein>
<dbReference type="InParanoid" id="D8LPX0"/>
<feature type="region of interest" description="Disordered" evidence="11">
    <location>
        <begin position="815"/>
        <end position="848"/>
    </location>
</feature>
<evidence type="ECO:0000256" key="7">
    <source>
        <dbReference type="ARBA" id="ARBA00022989"/>
    </source>
</evidence>
<dbReference type="InterPro" id="IPR003929">
    <property type="entry name" value="K_chnl_BK_asu"/>
</dbReference>
<feature type="transmembrane region" description="Helical" evidence="12">
    <location>
        <begin position="58"/>
        <end position="79"/>
    </location>
</feature>
<evidence type="ECO:0000256" key="11">
    <source>
        <dbReference type="SAM" id="MobiDB-lite"/>
    </source>
</evidence>
<dbReference type="Pfam" id="PF22614">
    <property type="entry name" value="Slo-like_RCK"/>
    <property type="match status" value="1"/>
</dbReference>
<dbReference type="InterPro" id="IPR003148">
    <property type="entry name" value="RCK_N"/>
</dbReference>
<feature type="transmembrane region" description="Helical" evidence="12">
    <location>
        <begin position="230"/>
        <end position="246"/>
    </location>
</feature>
<dbReference type="Gene3D" id="1.10.287.70">
    <property type="match status" value="1"/>
</dbReference>
<evidence type="ECO:0000256" key="10">
    <source>
        <dbReference type="ARBA" id="ARBA00023303"/>
    </source>
</evidence>
<evidence type="ECO:0000256" key="2">
    <source>
        <dbReference type="ARBA" id="ARBA00022448"/>
    </source>
</evidence>
<feature type="region of interest" description="Disordered" evidence="11">
    <location>
        <begin position="892"/>
        <end position="943"/>
    </location>
</feature>
<evidence type="ECO:0000256" key="8">
    <source>
        <dbReference type="ARBA" id="ARBA00023065"/>
    </source>
</evidence>
<dbReference type="GO" id="GO:0005267">
    <property type="term" value="F:potassium channel activity"/>
    <property type="evidence" value="ECO:0007669"/>
    <property type="project" value="UniProtKB-KW"/>
</dbReference>
<evidence type="ECO:0000256" key="12">
    <source>
        <dbReference type="SAM" id="Phobius"/>
    </source>
</evidence>
<keyword evidence="5" id="KW-0631">Potassium channel</keyword>
<keyword evidence="10 16" id="KW-0407">Ion channel</keyword>
<feature type="domain" description="Ion transport" evidence="13">
    <location>
        <begin position="7"/>
        <end position="245"/>
    </location>
</feature>
<feature type="domain" description="Calcium-activated potassium channel BK alpha subunit" evidence="14">
    <location>
        <begin position="411"/>
        <end position="497"/>
    </location>
</feature>
<feature type="region of interest" description="Disordered" evidence="11">
    <location>
        <begin position="1139"/>
        <end position="1259"/>
    </location>
</feature>
<dbReference type="Gene3D" id="3.40.50.720">
    <property type="entry name" value="NAD(P)-binding Rossmann-like Domain"/>
    <property type="match status" value="1"/>
</dbReference>
<organism evidence="16 17">
    <name type="scientific">Ectocarpus siliculosus</name>
    <name type="common">Brown alga</name>
    <name type="synonym">Conferva siliculosa</name>
    <dbReference type="NCBI Taxonomy" id="2880"/>
    <lineage>
        <taxon>Eukaryota</taxon>
        <taxon>Sar</taxon>
        <taxon>Stramenopiles</taxon>
        <taxon>Ochrophyta</taxon>
        <taxon>PX clade</taxon>
        <taxon>Phaeophyceae</taxon>
        <taxon>Ectocarpales</taxon>
        <taxon>Ectocarpaceae</taxon>
        <taxon>Ectocarpus</taxon>
    </lineage>
</organism>
<feature type="compositionally biased region" description="Basic and acidic residues" evidence="11">
    <location>
        <begin position="892"/>
        <end position="901"/>
    </location>
</feature>
<dbReference type="STRING" id="2880.D8LPX0"/>
<dbReference type="Gene3D" id="1.20.120.350">
    <property type="entry name" value="Voltage-gated potassium channels. Chain C"/>
    <property type="match status" value="1"/>
</dbReference>
<feature type="region of interest" description="Disordered" evidence="11">
    <location>
        <begin position="1058"/>
        <end position="1114"/>
    </location>
</feature>
<evidence type="ECO:0000313" key="16">
    <source>
        <dbReference type="EMBL" id="CBN74862.1"/>
    </source>
</evidence>
<dbReference type="Proteomes" id="UP000002630">
    <property type="component" value="Linkage Group LG10"/>
</dbReference>
<evidence type="ECO:0000259" key="13">
    <source>
        <dbReference type="Pfam" id="PF00520"/>
    </source>
</evidence>
<dbReference type="eggNOG" id="KOG1420">
    <property type="taxonomic scope" value="Eukaryota"/>
</dbReference>
<evidence type="ECO:0000256" key="4">
    <source>
        <dbReference type="ARBA" id="ARBA00022692"/>
    </source>
</evidence>
<dbReference type="EMBL" id="FN648774">
    <property type="protein sequence ID" value="CBN74862.1"/>
    <property type="molecule type" value="Genomic_DNA"/>
</dbReference>
<reference evidence="16 17" key="1">
    <citation type="journal article" date="2010" name="Nature">
        <title>The Ectocarpus genome and the independent evolution of multicellularity in brown algae.</title>
        <authorList>
            <person name="Cock J.M."/>
            <person name="Sterck L."/>
            <person name="Rouze P."/>
            <person name="Scornet D."/>
            <person name="Allen A.E."/>
            <person name="Amoutzias G."/>
            <person name="Anthouard V."/>
            <person name="Artiguenave F."/>
            <person name="Aury J.M."/>
            <person name="Badger J.H."/>
            <person name="Beszteri B."/>
            <person name="Billiau K."/>
            <person name="Bonnet E."/>
            <person name="Bothwell J.H."/>
            <person name="Bowler C."/>
            <person name="Boyen C."/>
            <person name="Brownlee C."/>
            <person name="Carrano C.J."/>
            <person name="Charrier B."/>
            <person name="Cho G.Y."/>
            <person name="Coelho S.M."/>
            <person name="Collen J."/>
            <person name="Corre E."/>
            <person name="Da Silva C."/>
            <person name="Delage L."/>
            <person name="Delaroque N."/>
            <person name="Dittami S.M."/>
            <person name="Doulbeau S."/>
            <person name="Elias M."/>
            <person name="Farnham G."/>
            <person name="Gachon C.M."/>
            <person name="Gschloessl B."/>
            <person name="Heesch S."/>
            <person name="Jabbari K."/>
            <person name="Jubin C."/>
            <person name="Kawai H."/>
            <person name="Kimura K."/>
            <person name="Kloareg B."/>
            <person name="Kupper F.C."/>
            <person name="Lang D."/>
            <person name="Le Bail A."/>
            <person name="Leblanc C."/>
            <person name="Lerouge P."/>
            <person name="Lohr M."/>
            <person name="Lopez P.J."/>
            <person name="Martens C."/>
            <person name="Maumus F."/>
            <person name="Michel G."/>
            <person name="Miranda-Saavedra D."/>
            <person name="Morales J."/>
            <person name="Moreau H."/>
            <person name="Motomura T."/>
            <person name="Nagasato C."/>
            <person name="Napoli C.A."/>
            <person name="Nelson D.R."/>
            <person name="Nyvall-Collen P."/>
            <person name="Peters A.F."/>
            <person name="Pommier C."/>
            <person name="Potin P."/>
            <person name="Poulain J."/>
            <person name="Quesneville H."/>
            <person name="Read B."/>
            <person name="Rensing S.A."/>
            <person name="Ritter A."/>
            <person name="Rousvoal S."/>
            <person name="Samanta M."/>
            <person name="Samson G."/>
            <person name="Schroeder D.C."/>
            <person name="Segurens B."/>
            <person name="Strittmatter M."/>
            <person name="Tonon T."/>
            <person name="Tregear J.W."/>
            <person name="Valentin K."/>
            <person name="von Dassow P."/>
            <person name="Yamagishi T."/>
            <person name="Van de Peer Y."/>
            <person name="Wincker P."/>
        </authorList>
    </citation>
    <scope>NUCLEOTIDE SEQUENCE [LARGE SCALE GENOMIC DNA]</scope>
    <source>
        <strain evidence="17">Ec32 / CCAP1310/4</strain>
    </source>
</reference>
<dbReference type="PANTHER" id="PTHR10027:SF10">
    <property type="entry name" value="SLOWPOKE 2, ISOFORM D"/>
    <property type="match status" value="1"/>
</dbReference>
<dbReference type="OrthoDB" id="10035564at2759"/>
<dbReference type="GO" id="GO:0016020">
    <property type="term" value="C:membrane"/>
    <property type="evidence" value="ECO:0007669"/>
    <property type="project" value="UniProtKB-SubCell"/>
</dbReference>
<dbReference type="Pfam" id="PF00520">
    <property type="entry name" value="Ion_trans"/>
    <property type="match status" value="1"/>
</dbReference>
<comment type="subcellular location">
    <subcellularLocation>
        <location evidence="1">Membrane</location>
        <topology evidence="1">Multi-pass membrane protein</topology>
    </subcellularLocation>
</comment>
<dbReference type="InterPro" id="IPR047871">
    <property type="entry name" value="K_chnl_Slo-like"/>
</dbReference>
<dbReference type="EMBL" id="FN649735">
    <property type="protein sequence ID" value="CBN74862.1"/>
    <property type="molecule type" value="Genomic_DNA"/>
</dbReference>
<proteinExistence type="predicted"/>
<keyword evidence="17" id="KW-1185">Reference proteome</keyword>
<feature type="region of interest" description="Disordered" evidence="11">
    <location>
        <begin position="588"/>
        <end position="668"/>
    </location>
</feature>
<keyword evidence="4 12" id="KW-0812">Transmembrane</keyword>
<feature type="compositionally biased region" description="Basic and acidic residues" evidence="11">
    <location>
        <begin position="1289"/>
        <end position="1300"/>
    </location>
</feature>
<keyword evidence="6" id="KW-0630">Potassium</keyword>
<feature type="region of interest" description="Disordered" evidence="11">
    <location>
        <begin position="543"/>
        <end position="570"/>
    </location>
</feature>
<feature type="transmembrane region" description="Helical" evidence="12">
    <location>
        <begin position="130"/>
        <end position="151"/>
    </location>
</feature>
<sequence>MEWTQAIFSIGTVLLYVTDSYYWEAPYIAISTKLEVFFAVFFSFNFLFELLLSKNRLAFVMSIPGIVDMVTIVPVFLALQADPVSKSPTGFVRLYRVLMLARVFKPLRLLKAVESISPGKDAVLEQTARTMAYFVSTLFLASGLVQVRVCVTDCRRSGGRLAREDDITTEMATTDNDCVSLIYQVLSDGRTDEWGETTDATKMMFHDALYFIIVTFSTVGYGDMSPPDTQSRLAIVLLVGFFFFMIPRELNKLNHLLDLSSKYTGSYPKKLAGGHTIVGCDIASCGLAGGFLEEFFHEDHGYNIMHLVLLVPHEPTMEWKRLVLKFAANDRVTYLKGDLRSTDDLARVSADTASSCFILTNRHGNLREEEKRGFMRAITVQDFNPSLRIFVEAPTHGMKQRLVKVGINPSRIVCASTVNTRMLANACAWEGASTLINNLLVSASIDEQQDMPAWIKEYASGLGKEIYVVSIGAFAGRGFSELVRELFEQHGVILLGISEDRRVVLHPGAGYVITSADLGFLVADDADVAESIVEQAVGALLPFPEKSVPQPPPSSALKGSVREGAGVKGHGSTAATAMALTADGRTAGVLPRLGRTTKGVGGRSGSGGGGSRGDVTNSRGAETAREDLQISTVGGRGEGGGRSSTGGGSRNGDGASSPSKMAIGNKRSPNNAGGGGYIVLVTPTLAQVSTLVEAFEAPQVPTMGFVVVCPLYDWNQERDQEEIRRLREFPQVRLVIGAASRASLREAGASSARMVVVTAVAGLDVRAIVELNDMTYGNHYEILVDLLRSSRSLPPPLSPSLAVAPLSLAAGDCGRPDTVSATGDRSYQSHSKRNVHYNGGSPSSTSGALDNVLSATAVASMHKNADAQGGEGAGQRLTSWWRRWRHRQLGCDDDRSSRYSEGRGASRRSEGDRNSGIPSVSGGGGGGVSSSAAAARAREGRRGRAHWTLTKGVASGAIVPSSLPETLLCQAFYNPAIIMIVEALLDPKAQDYRKTRRRPGRHSWNERDGAAAPSQALMNFMLGEYDALPFGLLRHGEAGSPCGSVFLLAPNLDSWERMQLDSPPPASLPAAGTNSRFPPGDRLSSTTPDLTPPPIGATTANSPNKRGFPPETPCAVLGDRGFPFLQDDIFGLQEEDPCSIERSPSHRQRRPGGGGGGPAVDWRGSLDNGYHGNNENDMSASSPSSPVTGGTPQQHRNLFPSPFSSTLPPETATLPATSRFDANRTSWVGRAASIGTGGARGGAGGGRGGSQQQRHPKGSHAKLDLLLHEMQRLNGRLDTIVGRLGVLEGENRTDRVDGESAKQTPGR</sequence>
<dbReference type="SUPFAM" id="SSF81324">
    <property type="entry name" value="Voltage-gated potassium channels"/>
    <property type="match status" value="1"/>
</dbReference>
<dbReference type="InterPro" id="IPR005821">
    <property type="entry name" value="Ion_trans_dom"/>
</dbReference>
<gene>
    <name evidence="16" type="ORF">Esi_0056_0024</name>
</gene>
<keyword evidence="2" id="KW-0813">Transport</keyword>
<evidence type="ECO:0000313" key="17">
    <source>
        <dbReference type="Proteomes" id="UP000002630"/>
    </source>
</evidence>
<feature type="region of interest" description="Disordered" evidence="11">
    <location>
        <begin position="1288"/>
        <end position="1307"/>
    </location>
</feature>
<evidence type="ECO:0000259" key="14">
    <source>
        <dbReference type="Pfam" id="PF03493"/>
    </source>
</evidence>
<feature type="compositionally biased region" description="Gly residues" evidence="11">
    <location>
        <begin position="1235"/>
        <end position="1249"/>
    </location>
</feature>
<feature type="compositionally biased region" description="Gly residues" evidence="11">
    <location>
        <begin position="634"/>
        <end position="651"/>
    </location>
</feature>
<feature type="compositionally biased region" description="Low complexity" evidence="11">
    <location>
        <begin position="1198"/>
        <end position="1218"/>
    </location>
</feature>
<keyword evidence="8" id="KW-0406">Ion transport</keyword>
<name>D8LPX0_ECTSI</name>